<name>A0A1A9AGF9_PLAOA</name>
<organism evidence="1 2">
    <name type="scientific">Plasmodium ovale wallikeri</name>
    <dbReference type="NCBI Taxonomy" id="864142"/>
    <lineage>
        <taxon>Eukaryota</taxon>
        <taxon>Sar</taxon>
        <taxon>Alveolata</taxon>
        <taxon>Apicomplexa</taxon>
        <taxon>Aconoidasida</taxon>
        <taxon>Haemosporida</taxon>
        <taxon>Plasmodiidae</taxon>
        <taxon>Plasmodium</taxon>
        <taxon>Plasmodium (Plasmodium)</taxon>
    </lineage>
</organism>
<accession>A0A1A9AGF9</accession>
<sequence>MGGEDDEEDGYVNGDNYYSSVSIFLQYEDEFNRVTSASSSPKKHDVDCNKISNDKFSSNGFSDRCDKVAKYLYYIKENDDNDNRCRCLNYLLNTKTEFNAYPDKKCPDLFKAYEEISDKLKTCKPTISCIYEGDLGKIKKLYYLNEAMNKLEKSIEENDENIYINAEQFSQQYRNAISDCDSEDAYGYCGSLKEFEIFCNYQKIC</sequence>
<gene>
    <name evidence="1" type="ORF">POVWA2_067150</name>
</gene>
<protein>
    <submittedName>
        <fullName evidence="1">PIR Superfamily Protein</fullName>
    </submittedName>
</protein>
<dbReference type="AlphaFoldDB" id="A0A1A9AGF9"/>
<dbReference type="Proteomes" id="UP000078550">
    <property type="component" value="Unassembled WGS sequence"/>
</dbReference>
<evidence type="ECO:0000313" key="1">
    <source>
        <dbReference type="EMBL" id="SBT55274.1"/>
    </source>
</evidence>
<evidence type="ECO:0000313" key="2">
    <source>
        <dbReference type="Proteomes" id="UP000078550"/>
    </source>
</evidence>
<dbReference type="EMBL" id="FLRE01000769">
    <property type="protein sequence ID" value="SBT55274.1"/>
    <property type="molecule type" value="Genomic_DNA"/>
</dbReference>
<proteinExistence type="predicted"/>
<reference evidence="2" key="1">
    <citation type="submission" date="2016-05" db="EMBL/GenBank/DDBJ databases">
        <authorList>
            <person name="Naeem Raeece"/>
        </authorList>
    </citation>
    <scope>NUCLEOTIDE SEQUENCE [LARGE SCALE GENOMIC DNA]</scope>
</reference>